<gene>
    <name evidence="2" type="ORF">GCM10017559_61740</name>
</gene>
<sequence>MQMLNAPTRDIGSLDLNYGLWLGEWFETIPDLQWPRTVETYSRMRYDPQLTGVLAAWTLPIRRATWAVDPSGCRDEVVQVVADDLGLPILGADNKPGPARRRGVRWSEHLRLAMLSLTFGHMVFERRYEIRGGQARLVNLGERMPHTIGDINLNPDGTVASISQHTAASQPIPAERLVWYVHEREGSNWAGRSIMRAAYGAWLLKHELWRVHATSNRRFGMGIPAVEAPAGATPAQIAEAQRLASAMRAGDQSGVGLPPGFKISLSGMTGSAPDTLAFISYLDQQMSRQALAGLMDLGQTPNGSRALGQAFLDLFMLALQATANEMAEMATSGHAGMPGIVTHLVDTNWGQDEPAPRIVASDVGTQHEVTAEALQMLMAAGAISPDPELEAYVRQTLRLPERAEELPPPAPAAASAKTTPAPPEVDPEENPEAEPETAQEAAQRRLTRSSARPRKGRAATGQRQMTLDEAESGVDPDAVQSLWERALEALLAAWKSISQAWRDKLAELVRAAVDGRNLPALAHMHLDSEEAEQVLNEALVALAEASAQQMAAEAAAQQVPVEPPPVDEGHLGAIAAALAALLAVWLAGAAAREALRLAVPGADGSDVADAVTDHLESLSDGFLREQFGGALSTAQMTGRFAVLDAAPAARYQALEILDRNTCPACAEIDGTVFDDLDAAKAVYGTGGYIDCHGRQRCRGLVIATWRGTL</sequence>
<dbReference type="EMBL" id="BAAAWD010000016">
    <property type="protein sequence ID" value="GAA3027276.1"/>
    <property type="molecule type" value="Genomic_DNA"/>
</dbReference>
<feature type="compositionally biased region" description="Acidic residues" evidence="1">
    <location>
        <begin position="425"/>
        <end position="437"/>
    </location>
</feature>
<protein>
    <recommendedName>
        <fullName evidence="4">Portal protein</fullName>
    </recommendedName>
</protein>
<dbReference type="InterPro" id="IPR009279">
    <property type="entry name" value="Portal_Mu"/>
</dbReference>
<feature type="compositionally biased region" description="Basic residues" evidence="1">
    <location>
        <begin position="445"/>
        <end position="457"/>
    </location>
</feature>
<feature type="region of interest" description="Disordered" evidence="1">
    <location>
        <begin position="403"/>
        <end position="472"/>
    </location>
</feature>
<evidence type="ECO:0000256" key="1">
    <source>
        <dbReference type="SAM" id="MobiDB-lite"/>
    </source>
</evidence>
<proteinExistence type="predicted"/>
<evidence type="ECO:0000313" key="2">
    <source>
        <dbReference type="EMBL" id="GAA3027276.1"/>
    </source>
</evidence>
<dbReference type="Pfam" id="PF06074">
    <property type="entry name" value="Portal_Mu"/>
    <property type="match status" value="1"/>
</dbReference>
<comment type="caution">
    <text evidence="2">The sequence shown here is derived from an EMBL/GenBank/DDBJ whole genome shotgun (WGS) entry which is preliminary data.</text>
</comment>
<accession>A0ABP6L1S2</accession>
<evidence type="ECO:0008006" key="4">
    <source>
        <dbReference type="Google" id="ProtNLM"/>
    </source>
</evidence>
<reference evidence="3" key="1">
    <citation type="journal article" date="2019" name="Int. J. Syst. Evol. Microbiol.">
        <title>The Global Catalogue of Microorganisms (GCM) 10K type strain sequencing project: providing services to taxonomists for standard genome sequencing and annotation.</title>
        <authorList>
            <consortium name="The Broad Institute Genomics Platform"/>
            <consortium name="The Broad Institute Genome Sequencing Center for Infectious Disease"/>
            <person name="Wu L."/>
            <person name="Ma J."/>
        </authorList>
    </citation>
    <scope>NUCLEOTIDE SEQUENCE [LARGE SCALE GENOMIC DNA]</scope>
    <source>
        <strain evidence="3">JCM 3106</strain>
    </source>
</reference>
<name>A0ABP6L1S2_9ACTN</name>
<evidence type="ECO:0000313" key="3">
    <source>
        <dbReference type="Proteomes" id="UP001499930"/>
    </source>
</evidence>
<keyword evidence="3" id="KW-1185">Reference proteome</keyword>
<organism evidence="2 3">
    <name type="scientific">Streptosporangium longisporum</name>
    <dbReference type="NCBI Taxonomy" id="46187"/>
    <lineage>
        <taxon>Bacteria</taxon>
        <taxon>Bacillati</taxon>
        <taxon>Actinomycetota</taxon>
        <taxon>Actinomycetes</taxon>
        <taxon>Streptosporangiales</taxon>
        <taxon>Streptosporangiaceae</taxon>
        <taxon>Streptosporangium</taxon>
    </lineage>
</organism>
<dbReference type="Proteomes" id="UP001499930">
    <property type="component" value="Unassembled WGS sequence"/>
</dbReference>